<evidence type="ECO:0000256" key="1">
    <source>
        <dbReference type="ARBA" id="ARBA00001946"/>
    </source>
</evidence>
<dbReference type="InterPro" id="IPR017438">
    <property type="entry name" value="ATP-NAD_kinase_N"/>
</dbReference>
<dbReference type="PANTHER" id="PTHR12358">
    <property type="entry name" value="SPHINGOSINE KINASE"/>
    <property type="match status" value="1"/>
</dbReference>
<evidence type="ECO:0000256" key="8">
    <source>
        <dbReference type="ARBA" id="ARBA00023264"/>
    </source>
</evidence>
<comment type="similarity">
    <text evidence="2">Belongs to the diacylglycerol/lipid kinase family.</text>
</comment>
<dbReference type="Pfam" id="PF00781">
    <property type="entry name" value="DAGK_cat"/>
    <property type="match status" value="1"/>
</dbReference>
<organism evidence="10 11">
    <name type="scientific">Solihabitans fulvus</name>
    <dbReference type="NCBI Taxonomy" id="1892852"/>
    <lineage>
        <taxon>Bacteria</taxon>
        <taxon>Bacillati</taxon>
        <taxon>Actinomycetota</taxon>
        <taxon>Actinomycetes</taxon>
        <taxon>Pseudonocardiales</taxon>
        <taxon>Pseudonocardiaceae</taxon>
        <taxon>Solihabitans</taxon>
    </lineage>
</organism>
<dbReference type="InterPro" id="IPR050187">
    <property type="entry name" value="Lipid_Phosphate_FormReg"/>
</dbReference>
<evidence type="ECO:0000256" key="2">
    <source>
        <dbReference type="ARBA" id="ARBA00005983"/>
    </source>
</evidence>
<feature type="domain" description="DAGKc" evidence="9">
    <location>
        <begin position="6"/>
        <end position="148"/>
    </location>
</feature>
<dbReference type="RefSeq" id="WP_149854818.1">
    <property type="nucleotide sequence ID" value="NZ_VUOB01000086.1"/>
</dbReference>
<dbReference type="PROSITE" id="PS50146">
    <property type="entry name" value="DAGK"/>
    <property type="match status" value="1"/>
</dbReference>
<dbReference type="Gene3D" id="3.40.50.10330">
    <property type="entry name" value="Probable inorganic polyphosphate/atp-NAD kinase, domain 1"/>
    <property type="match status" value="1"/>
</dbReference>
<evidence type="ECO:0000256" key="4">
    <source>
        <dbReference type="ARBA" id="ARBA00022741"/>
    </source>
</evidence>
<keyword evidence="7" id="KW-0444">Lipid biosynthesis</keyword>
<dbReference type="OrthoDB" id="142078at2"/>
<reference evidence="10 11" key="1">
    <citation type="submission" date="2019-09" db="EMBL/GenBank/DDBJ databases">
        <title>Goodfellowia gen. nov., a new genus of the Pseudonocardineae related to Actinoalloteichus, containing Goodfellowia coeruleoviolacea gen. nov., comb. nov. gen. nov., comb. nov.</title>
        <authorList>
            <person name="Labeda D."/>
        </authorList>
    </citation>
    <scope>NUCLEOTIDE SEQUENCE [LARGE SCALE GENOMIC DNA]</scope>
    <source>
        <strain evidence="10 11">AN110305</strain>
    </source>
</reference>
<keyword evidence="4" id="KW-0547">Nucleotide-binding</keyword>
<proteinExistence type="inferred from homology"/>
<keyword evidence="3" id="KW-0808">Transferase</keyword>
<dbReference type="GO" id="GO:0008654">
    <property type="term" value="P:phospholipid biosynthetic process"/>
    <property type="evidence" value="ECO:0007669"/>
    <property type="project" value="UniProtKB-KW"/>
</dbReference>
<evidence type="ECO:0000259" key="9">
    <source>
        <dbReference type="PROSITE" id="PS50146"/>
    </source>
</evidence>
<dbReference type="Gene3D" id="2.60.200.40">
    <property type="match status" value="1"/>
</dbReference>
<evidence type="ECO:0000256" key="6">
    <source>
        <dbReference type="ARBA" id="ARBA00022840"/>
    </source>
</evidence>
<dbReference type="InterPro" id="IPR016064">
    <property type="entry name" value="NAD/diacylglycerol_kinase_sf"/>
</dbReference>
<dbReference type="PANTHER" id="PTHR12358:SF54">
    <property type="entry name" value="SPHINGOSINE KINASE RELATED PROTEIN"/>
    <property type="match status" value="1"/>
</dbReference>
<evidence type="ECO:0000313" key="11">
    <source>
        <dbReference type="Proteomes" id="UP000323454"/>
    </source>
</evidence>
<keyword evidence="8" id="KW-1208">Phospholipid metabolism</keyword>
<dbReference type="Proteomes" id="UP000323454">
    <property type="component" value="Unassembled WGS sequence"/>
</dbReference>
<protein>
    <recommendedName>
        <fullName evidence="9">DAGKc domain-containing protein</fullName>
    </recommendedName>
</protein>
<dbReference type="Pfam" id="PF19279">
    <property type="entry name" value="YegS_C"/>
    <property type="match status" value="1"/>
</dbReference>
<dbReference type="InterPro" id="IPR045540">
    <property type="entry name" value="YegS/DAGK_C"/>
</dbReference>
<keyword evidence="7" id="KW-0594">Phospholipid biosynthesis</keyword>
<accession>A0A5B2WFG0</accession>
<dbReference type="GO" id="GO:0016301">
    <property type="term" value="F:kinase activity"/>
    <property type="evidence" value="ECO:0007669"/>
    <property type="project" value="UniProtKB-KW"/>
</dbReference>
<keyword evidence="5" id="KW-0418">Kinase</keyword>
<keyword evidence="7" id="KW-0443">Lipid metabolism</keyword>
<dbReference type="GO" id="GO:0005524">
    <property type="term" value="F:ATP binding"/>
    <property type="evidence" value="ECO:0007669"/>
    <property type="project" value="UniProtKB-KW"/>
</dbReference>
<comment type="caution">
    <text evidence="10">The sequence shown here is derived from an EMBL/GenBank/DDBJ whole genome shotgun (WGS) entry which is preliminary data.</text>
</comment>
<dbReference type="SUPFAM" id="SSF111331">
    <property type="entry name" value="NAD kinase/diacylglycerol kinase-like"/>
    <property type="match status" value="1"/>
</dbReference>
<comment type="cofactor">
    <cofactor evidence="1">
        <name>Mg(2+)</name>
        <dbReference type="ChEBI" id="CHEBI:18420"/>
    </cofactor>
</comment>
<evidence type="ECO:0000256" key="5">
    <source>
        <dbReference type="ARBA" id="ARBA00022777"/>
    </source>
</evidence>
<name>A0A5B2WFG0_9PSEU</name>
<keyword evidence="11" id="KW-1185">Reference proteome</keyword>
<evidence type="ECO:0000313" key="10">
    <source>
        <dbReference type="EMBL" id="KAA2250943.1"/>
    </source>
</evidence>
<evidence type="ECO:0000256" key="7">
    <source>
        <dbReference type="ARBA" id="ARBA00023209"/>
    </source>
</evidence>
<sequence length="325" mass="34464">MTAIEAPPRRCLLVANPAAGQVAADVLRVAEEQCGAAVAEVAVARTDRVGHATRIVADALALPENERPDVIVALGGDGTVREVAEGFAGADPVRRGATSLLIVPAGTGNSCHRAIWGDRPWQEVIPAVLGGEPTRIRFLDLLRVVGEDRIVLLGASAGFIAEVTAEARTLRDTVDGRQRYHEALGRVWLRGPSDYPGRVLLDGAVLHEGMTTMVTLGGARHRVGTFEVLPRSVLDDGLLDVCAVDGGLTDQARQDAAVRIMSGTHVGTPGITYAQGRSVTIERTDGHPLCFEHDGEVWTREDTTLTLEIMPGVLPVLSPREPVAG</sequence>
<dbReference type="InterPro" id="IPR001206">
    <property type="entry name" value="Diacylglycerol_kinase_cat_dom"/>
</dbReference>
<dbReference type="AlphaFoldDB" id="A0A5B2WFG0"/>
<evidence type="ECO:0000256" key="3">
    <source>
        <dbReference type="ARBA" id="ARBA00022679"/>
    </source>
</evidence>
<gene>
    <name evidence="10" type="ORF">F0L68_38265</name>
</gene>
<reference evidence="10 11" key="2">
    <citation type="submission" date="2019-09" db="EMBL/GenBank/DDBJ databases">
        <authorList>
            <person name="Jin C."/>
        </authorList>
    </citation>
    <scope>NUCLEOTIDE SEQUENCE [LARGE SCALE GENOMIC DNA]</scope>
    <source>
        <strain evidence="10 11">AN110305</strain>
    </source>
</reference>
<dbReference type="EMBL" id="VUOB01000086">
    <property type="protein sequence ID" value="KAA2250943.1"/>
    <property type="molecule type" value="Genomic_DNA"/>
</dbReference>
<keyword evidence="6" id="KW-0067">ATP-binding</keyword>